<protein>
    <recommendedName>
        <fullName evidence="10">Gustatory receptor</fullName>
    </recommendedName>
</protein>
<dbReference type="GO" id="GO:0030425">
    <property type="term" value="C:dendrite"/>
    <property type="evidence" value="ECO:0007669"/>
    <property type="project" value="TreeGrafter"/>
</dbReference>
<dbReference type="GO" id="GO:0005886">
    <property type="term" value="C:plasma membrane"/>
    <property type="evidence" value="ECO:0007669"/>
    <property type="project" value="UniProtKB-SubCell"/>
</dbReference>
<comment type="subcellular location">
    <subcellularLocation>
        <location evidence="1">Cell membrane</location>
        <topology evidence="1">Multi-pass membrane protein</topology>
    </subcellularLocation>
</comment>
<evidence type="ECO:0008006" key="10">
    <source>
        <dbReference type="Google" id="ProtNLM"/>
    </source>
</evidence>
<dbReference type="PANTHER" id="PTHR21143">
    <property type="entry name" value="INVERTEBRATE GUSTATORY RECEPTOR"/>
    <property type="match status" value="1"/>
</dbReference>
<dbReference type="GO" id="GO:0050909">
    <property type="term" value="P:sensory perception of taste"/>
    <property type="evidence" value="ECO:0007669"/>
    <property type="project" value="InterPro"/>
</dbReference>
<feature type="transmembrane region" description="Helical" evidence="7">
    <location>
        <begin position="322"/>
        <end position="348"/>
    </location>
</feature>
<evidence type="ECO:0000313" key="8">
    <source>
        <dbReference type="EMBL" id="CAH0100633.1"/>
    </source>
</evidence>
<evidence type="ECO:0000256" key="4">
    <source>
        <dbReference type="ARBA" id="ARBA00022989"/>
    </source>
</evidence>
<dbReference type="PANTHER" id="PTHR21143:SF133">
    <property type="entry name" value="GUSTATORY AND PHEROMONE RECEPTOR 32A-RELATED"/>
    <property type="match status" value="1"/>
</dbReference>
<feature type="transmembrane region" description="Helical" evidence="7">
    <location>
        <begin position="122"/>
        <end position="146"/>
    </location>
</feature>
<keyword evidence="2" id="KW-1003">Cell membrane</keyword>
<feature type="transmembrane region" description="Helical" evidence="7">
    <location>
        <begin position="78"/>
        <end position="101"/>
    </location>
</feature>
<evidence type="ECO:0000256" key="2">
    <source>
        <dbReference type="ARBA" id="ARBA00022475"/>
    </source>
</evidence>
<dbReference type="GO" id="GO:0043025">
    <property type="term" value="C:neuronal cell body"/>
    <property type="evidence" value="ECO:0007669"/>
    <property type="project" value="TreeGrafter"/>
</dbReference>
<name>A0A8J2RQ00_9CRUS</name>
<sequence>MSQSKAVIRIRKSFKMVKTSRVKVMARQNVSANVVTTNNSTSLNLDWSLRPMTTWLQIFGIQPPLISSINRNSCCNRLVVLIPIAIVFYSLNVGCNAFALGQMDWNATKKNQSRSTRSWNAIINEINFSFLTMATHSALLIFSYFLSWKGLVEVVQRLEKCHQFDSGHYKKFRSISTVGSCFVLIEIAIEFCETLVHNLFFNVKIIPVPYAILSELKMLSLIFPYLGTLLFCCLGWIASIMLRIMAEEIEHWSTINRPANNLRLNNLVLMSFDGWRRRYFLIVEFVRQINCHFGFILLVVTASEFVRITSMSFQLLVDFLNYNWTLSTILITFDFIKETACFCILLYVPTRIHREASNLVKHLRMMEFDDYGLRNQMKFLVEEMTHSLPSIAPMGLVQVNIQLIPTLIGTTLTYLIILCQFHSSENVKKRNWRELVGKNEKAT</sequence>
<accession>A0A8J2RQ00</accession>
<dbReference type="InterPro" id="IPR013604">
    <property type="entry name" value="7TM_chemorcpt"/>
</dbReference>
<evidence type="ECO:0000256" key="3">
    <source>
        <dbReference type="ARBA" id="ARBA00022692"/>
    </source>
</evidence>
<feature type="transmembrane region" description="Helical" evidence="7">
    <location>
        <begin position="222"/>
        <end position="242"/>
    </location>
</feature>
<dbReference type="Pfam" id="PF08395">
    <property type="entry name" value="7tm_7"/>
    <property type="match status" value="1"/>
</dbReference>
<dbReference type="GO" id="GO:0008049">
    <property type="term" value="P:male courtship behavior"/>
    <property type="evidence" value="ECO:0007669"/>
    <property type="project" value="TreeGrafter"/>
</dbReference>
<keyword evidence="5 7" id="KW-0472">Membrane</keyword>
<dbReference type="EMBL" id="CAKKLH010000042">
    <property type="protein sequence ID" value="CAH0100633.1"/>
    <property type="molecule type" value="Genomic_DNA"/>
</dbReference>
<evidence type="ECO:0000256" key="5">
    <source>
        <dbReference type="ARBA" id="ARBA00023136"/>
    </source>
</evidence>
<dbReference type="GO" id="GO:0030424">
    <property type="term" value="C:axon"/>
    <property type="evidence" value="ECO:0007669"/>
    <property type="project" value="TreeGrafter"/>
</dbReference>
<feature type="transmembrane region" description="Helical" evidence="7">
    <location>
        <begin position="279"/>
        <end position="302"/>
    </location>
</feature>
<reference evidence="8" key="1">
    <citation type="submission" date="2021-11" db="EMBL/GenBank/DDBJ databases">
        <authorList>
            <person name="Schell T."/>
        </authorList>
    </citation>
    <scope>NUCLEOTIDE SEQUENCE</scope>
    <source>
        <strain evidence="8">M5</strain>
    </source>
</reference>
<evidence type="ECO:0000313" key="9">
    <source>
        <dbReference type="Proteomes" id="UP000789390"/>
    </source>
</evidence>
<keyword evidence="9" id="KW-1185">Reference proteome</keyword>
<dbReference type="OrthoDB" id="6350114at2759"/>
<dbReference type="AlphaFoldDB" id="A0A8J2RQ00"/>
<gene>
    <name evidence="8" type="ORF">DGAL_LOCUS2918</name>
</gene>
<comment type="caution">
    <text evidence="8">The sequence shown here is derived from an EMBL/GenBank/DDBJ whole genome shotgun (WGS) entry which is preliminary data.</text>
</comment>
<keyword evidence="4 7" id="KW-1133">Transmembrane helix</keyword>
<dbReference type="Proteomes" id="UP000789390">
    <property type="component" value="Unassembled WGS sequence"/>
</dbReference>
<proteinExistence type="predicted"/>
<evidence type="ECO:0000256" key="7">
    <source>
        <dbReference type="SAM" id="Phobius"/>
    </source>
</evidence>
<keyword evidence="6" id="KW-0675">Receptor</keyword>
<evidence type="ECO:0000256" key="1">
    <source>
        <dbReference type="ARBA" id="ARBA00004651"/>
    </source>
</evidence>
<keyword evidence="3 7" id="KW-0812">Transmembrane</keyword>
<evidence type="ECO:0000256" key="6">
    <source>
        <dbReference type="ARBA" id="ARBA00023170"/>
    </source>
</evidence>
<organism evidence="8 9">
    <name type="scientific">Daphnia galeata</name>
    <dbReference type="NCBI Taxonomy" id="27404"/>
    <lineage>
        <taxon>Eukaryota</taxon>
        <taxon>Metazoa</taxon>
        <taxon>Ecdysozoa</taxon>
        <taxon>Arthropoda</taxon>
        <taxon>Crustacea</taxon>
        <taxon>Branchiopoda</taxon>
        <taxon>Diplostraca</taxon>
        <taxon>Cladocera</taxon>
        <taxon>Anomopoda</taxon>
        <taxon>Daphniidae</taxon>
        <taxon>Daphnia</taxon>
    </lineage>
</organism>
<dbReference type="GO" id="GO:0007635">
    <property type="term" value="P:chemosensory behavior"/>
    <property type="evidence" value="ECO:0007669"/>
    <property type="project" value="TreeGrafter"/>
</dbReference>